<dbReference type="SMART" id="SM00257">
    <property type="entry name" value="LysM"/>
    <property type="match status" value="4"/>
</dbReference>
<proteinExistence type="predicted"/>
<evidence type="ECO:0000313" key="3">
    <source>
        <dbReference type="Proteomes" id="UP001332192"/>
    </source>
</evidence>
<protein>
    <submittedName>
        <fullName evidence="2">LysM peptidoglycan-binding domain-containing protein</fullName>
    </submittedName>
</protein>
<dbReference type="CDD" id="cd00118">
    <property type="entry name" value="LysM"/>
    <property type="match status" value="4"/>
</dbReference>
<accession>A0ABZ1C124</accession>
<feature type="domain" description="LysM" evidence="1">
    <location>
        <begin position="153"/>
        <end position="198"/>
    </location>
</feature>
<dbReference type="Pfam" id="PF01476">
    <property type="entry name" value="LysM"/>
    <property type="match status" value="4"/>
</dbReference>
<reference evidence="2 3" key="1">
    <citation type="journal article" date="2024" name="Front. Microbiol.">
        <title>Novel thermophilic genera Geochorda gen. nov. and Carboxydochorda gen. nov. from the deep terrestrial subsurface reveal the ecophysiological diversity in the class Limnochordia.</title>
        <authorList>
            <person name="Karnachuk O.V."/>
            <person name="Lukina A.P."/>
            <person name="Avakyan M.R."/>
            <person name="Kadnikov V.V."/>
            <person name="Begmatov S."/>
            <person name="Beletsky A.V."/>
            <person name="Vlasova K.G."/>
            <person name="Novikov A.A."/>
            <person name="Shcherbakova V.A."/>
            <person name="Mardanov A.V."/>
            <person name="Ravin N.V."/>
        </authorList>
    </citation>
    <scope>NUCLEOTIDE SEQUENCE [LARGE SCALE GENOMIC DNA]</scope>
    <source>
        <strain evidence="2 3">L945</strain>
    </source>
</reference>
<name>A0ABZ1C124_9FIRM</name>
<dbReference type="Gene3D" id="3.10.350.10">
    <property type="entry name" value="LysM domain"/>
    <property type="match status" value="4"/>
</dbReference>
<dbReference type="PANTHER" id="PTHR33734:SF22">
    <property type="entry name" value="MEMBRANE-BOUND LYTIC MUREIN TRANSGLYCOSYLASE D"/>
    <property type="match status" value="1"/>
</dbReference>
<evidence type="ECO:0000259" key="1">
    <source>
        <dbReference type="PROSITE" id="PS51782"/>
    </source>
</evidence>
<sequence>MNNSQSQSVQSTGSGCPDRPFCRPGCHGGVYTVQPGDTMFLIAQRFGVSLNALIACNPQIPDPSRIFPGQRLCLPGVAPPPPFCGPGCQGGVYTVQPGDTMFLIAQRFGVSLNALIACNPQIPNPSLIFPGQQLCLPGVAPPPPFCGPGCQGGVYTVQPGDTMFLIAQRLGVSLNALIACNPQIPDPSLIFPGQQLCIPGGPPPTQCGPGCRGGIYTVQPGDTMFFIAQRFGVSLNALIACNPQIPDPSLIFPGQQLCIPG</sequence>
<evidence type="ECO:0000313" key="2">
    <source>
        <dbReference type="EMBL" id="WRP18777.1"/>
    </source>
</evidence>
<dbReference type="SUPFAM" id="SSF54106">
    <property type="entry name" value="LysM domain"/>
    <property type="match status" value="4"/>
</dbReference>
<dbReference type="EMBL" id="CP141615">
    <property type="protein sequence ID" value="WRP18777.1"/>
    <property type="molecule type" value="Genomic_DNA"/>
</dbReference>
<feature type="domain" description="LysM" evidence="1">
    <location>
        <begin position="29"/>
        <end position="74"/>
    </location>
</feature>
<keyword evidence="3" id="KW-1185">Reference proteome</keyword>
<feature type="domain" description="LysM" evidence="1">
    <location>
        <begin position="91"/>
        <end position="136"/>
    </location>
</feature>
<organism evidence="2 3">
    <name type="scientific">Carboxydichorda subterranea</name>
    <dbReference type="NCBI Taxonomy" id="3109565"/>
    <lineage>
        <taxon>Bacteria</taxon>
        <taxon>Bacillati</taxon>
        <taxon>Bacillota</taxon>
        <taxon>Limnochordia</taxon>
        <taxon>Limnochordales</taxon>
        <taxon>Geochordaceae</taxon>
        <taxon>Carboxydichorda</taxon>
    </lineage>
</organism>
<dbReference type="InterPro" id="IPR036779">
    <property type="entry name" value="LysM_dom_sf"/>
</dbReference>
<gene>
    <name evidence="2" type="ORF">U7230_07240</name>
</gene>
<dbReference type="InterPro" id="IPR018392">
    <property type="entry name" value="LysM"/>
</dbReference>
<feature type="domain" description="LysM" evidence="1">
    <location>
        <begin position="214"/>
        <end position="259"/>
    </location>
</feature>
<dbReference type="Proteomes" id="UP001332192">
    <property type="component" value="Chromosome"/>
</dbReference>
<dbReference type="RefSeq" id="WP_324718049.1">
    <property type="nucleotide sequence ID" value="NZ_CP141615.1"/>
</dbReference>
<dbReference type="PANTHER" id="PTHR33734">
    <property type="entry name" value="LYSM DOMAIN-CONTAINING GPI-ANCHORED PROTEIN 2"/>
    <property type="match status" value="1"/>
</dbReference>
<dbReference type="PROSITE" id="PS51782">
    <property type="entry name" value="LYSM"/>
    <property type="match status" value="4"/>
</dbReference>